<evidence type="ECO:0000259" key="2">
    <source>
        <dbReference type="Pfam" id="PF09850"/>
    </source>
</evidence>
<keyword evidence="1" id="KW-0472">Membrane</keyword>
<dbReference type="EMBL" id="JAHTBI010000021">
    <property type="protein sequence ID" value="MBV6286788.1"/>
    <property type="molecule type" value="Genomic_DNA"/>
</dbReference>
<evidence type="ECO:0000313" key="4">
    <source>
        <dbReference type="Proteomes" id="UP001106592"/>
    </source>
</evidence>
<dbReference type="Pfam" id="PF09850">
    <property type="entry name" value="DotU"/>
    <property type="match status" value="1"/>
</dbReference>
<feature type="transmembrane region" description="Helical" evidence="1">
    <location>
        <begin position="219"/>
        <end position="239"/>
    </location>
</feature>
<accession>A0A9Q3ADB8</accession>
<feature type="domain" description="Type IV / VI secretion system DotU" evidence="2">
    <location>
        <begin position="39"/>
        <end position="241"/>
    </location>
</feature>
<dbReference type="Proteomes" id="UP001106592">
    <property type="component" value="Unassembled WGS sequence"/>
</dbReference>
<dbReference type="PANTHER" id="PTHR38033:SF1">
    <property type="entry name" value="DOTU FAMILY TYPE IV_VI SECRETION SYSTEM PROTEIN"/>
    <property type="match status" value="1"/>
</dbReference>
<dbReference type="PANTHER" id="PTHR38033">
    <property type="entry name" value="MEMBRANE PROTEIN-RELATED"/>
    <property type="match status" value="1"/>
</dbReference>
<keyword evidence="4" id="KW-1185">Reference proteome</keyword>
<organism evidence="3 4">
    <name type="scientific">Pseudomonas aegrilactucae</name>
    <dbReference type="NCBI Taxonomy" id="2854028"/>
    <lineage>
        <taxon>Bacteria</taxon>
        <taxon>Pseudomonadati</taxon>
        <taxon>Pseudomonadota</taxon>
        <taxon>Gammaproteobacteria</taxon>
        <taxon>Pseudomonadales</taxon>
        <taxon>Pseudomonadaceae</taxon>
        <taxon>Pseudomonas</taxon>
    </lineage>
</organism>
<dbReference type="InterPro" id="IPR017732">
    <property type="entry name" value="T4/T6SS_DotU"/>
</dbReference>
<reference evidence="3" key="1">
    <citation type="journal article" date="2022" name="Int. J. Syst. Evol. Microbiol.">
        <title>Pseudomonas aegrilactucae sp. nov. and Pseudomonas morbosilactucae sp. nov., pathogens causing bacterial rot of lettuce in Japan.</title>
        <authorList>
            <person name="Sawada H."/>
            <person name="Fujikawa T."/>
            <person name="Satou M."/>
        </authorList>
    </citation>
    <scope>NUCLEOTIDE SEQUENCE</scope>
    <source>
        <strain evidence="3">MAFF 301350</strain>
    </source>
</reference>
<reference evidence="3" key="2">
    <citation type="journal article" date="2023" name="Plant Pathol.">
        <title>Dismantling and reorganizing Pseudomonas marginalis sensu#lato.</title>
        <authorList>
            <person name="Sawada H."/>
            <person name="Fujikawa T."/>
            <person name="Satou M."/>
        </authorList>
    </citation>
    <scope>NUCLEOTIDE SEQUENCE</scope>
    <source>
        <strain evidence="3">MAFF 301350</strain>
    </source>
</reference>
<dbReference type="NCBIfam" id="TIGR03349">
    <property type="entry name" value="IV_VI_DotU"/>
    <property type="match status" value="1"/>
</dbReference>
<dbReference type="AlphaFoldDB" id="A0A9Q3ADB8"/>
<keyword evidence="1" id="KW-1133">Transmembrane helix</keyword>
<name>A0A9Q3ADB8_9PSED</name>
<keyword evidence="1" id="KW-0812">Transmembrane</keyword>
<evidence type="ECO:0000313" key="3">
    <source>
        <dbReference type="EMBL" id="MBV6286788.1"/>
    </source>
</evidence>
<dbReference type="NCBIfam" id="NF038228">
    <property type="entry name" value="IcmH_DotU_IVB"/>
    <property type="match status" value="1"/>
</dbReference>
<gene>
    <name evidence="3" type="primary">icmH</name>
    <name evidence="3" type="ORF">KUO17_07030</name>
</gene>
<comment type="caution">
    <text evidence="3">The sequence shown here is derived from an EMBL/GenBank/DDBJ whole genome shotgun (WGS) entry which is preliminary data.</text>
</comment>
<evidence type="ECO:0000256" key="1">
    <source>
        <dbReference type="SAM" id="Phobius"/>
    </source>
</evidence>
<proteinExistence type="predicted"/>
<protein>
    <submittedName>
        <fullName evidence="3">Type IVB secretion system protein IcmH/DotU</fullName>
    </submittedName>
</protein>
<sequence>MQRASVAGAAIASSENTATEIDHYLHDPEFRLRGAFKNPMLDAAMALFGLSFRLATLDHHDNVKKLYDDVSNQIRTILEEVRQLEYDDASFKAYSYSLCLFMDETVMGRPWGVRSIWSHHPLLSEFHKETWGGEKFFTLLERMSTEAARYQDVVEFMYFCVCLGLKGKYAVHDKGDEEIQKLITRLQRIIRELRGPTPQQLTDPLANVAPRNFRISRQWPWWSPWLAASMLLAGIYAVYSLRLNTITQQVLQSLDNILKL</sequence>